<evidence type="ECO:0000259" key="3">
    <source>
        <dbReference type="Pfam" id="PF07687"/>
    </source>
</evidence>
<dbReference type="PIRSF" id="PIRSF005962">
    <property type="entry name" value="Pept_M20D_amidohydro"/>
    <property type="match status" value="1"/>
</dbReference>
<feature type="binding site" evidence="2">
    <location>
        <position position="351"/>
    </location>
    <ligand>
        <name>Mn(2+)</name>
        <dbReference type="ChEBI" id="CHEBI:29035"/>
        <label>2</label>
    </ligand>
</feature>
<dbReference type="RefSeq" id="WP_075445392.1">
    <property type="nucleotide sequence ID" value="NZ_FOQK01000027.1"/>
</dbReference>
<feature type="domain" description="Peptidase M20 dimerisation" evidence="3">
    <location>
        <begin position="183"/>
        <end position="274"/>
    </location>
</feature>
<name>A0A1I3H4A8_SELRU</name>
<dbReference type="PANTHER" id="PTHR11014">
    <property type="entry name" value="PEPTIDASE M20 FAMILY MEMBER"/>
    <property type="match status" value="1"/>
</dbReference>
<comment type="cofactor">
    <cofactor evidence="2">
        <name>Mn(2+)</name>
        <dbReference type="ChEBI" id="CHEBI:29035"/>
    </cofactor>
    <text evidence="2">The Mn(2+) ion enhances activity.</text>
</comment>
<feature type="binding site" evidence="2">
    <location>
        <position position="99"/>
    </location>
    <ligand>
        <name>Mn(2+)</name>
        <dbReference type="ChEBI" id="CHEBI:29035"/>
        <label>2</label>
    </ligand>
</feature>
<dbReference type="GO" id="GO:0050118">
    <property type="term" value="F:N-acetyldiaminopimelate deacetylase activity"/>
    <property type="evidence" value="ECO:0007669"/>
    <property type="project" value="UniProtKB-ARBA"/>
</dbReference>
<dbReference type="Pfam" id="PF01546">
    <property type="entry name" value="Peptidase_M20"/>
    <property type="match status" value="1"/>
</dbReference>
<dbReference type="GO" id="GO:0019877">
    <property type="term" value="P:diaminopimelate biosynthetic process"/>
    <property type="evidence" value="ECO:0007669"/>
    <property type="project" value="UniProtKB-ARBA"/>
</dbReference>
<protein>
    <submittedName>
        <fullName evidence="4">Amidohydrolase</fullName>
    </submittedName>
</protein>
<evidence type="ECO:0000313" key="5">
    <source>
        <dbReference type="Proteomes" id="UP000183639"/>
    </source>
</evidence>
<evidence type="ECO:0000256" key="2">
    <source>
        <dbReference type="PIRSR" id="PIRSR005962-1"/>
    </source>
</evidence>
<accession>A0A1I3H4A8</accession>
<dbReference type="NCBIfam" id="TIGR01891">
    <property type="entry name" value="amidohydrolases"/>
    <property type="match status" value="1"/>
</dbReference>
<dbReference type="FunFam" id="3.30.70.360:FF:000001">
    <property type="entry name" value="N-acetyldiaminopimelate deacetylase"/>
    <property type="match status" value="1"/>
</dbReference>
<dbReference type="EMBL" id="FOQK01000027">
    <property type="protein sequence ID" value="SFI30387.1"/>
    <property type="molecule type" value="Genomic_DNA"/>
</dbReference>
<dbReference type="InterPro" id="IPR011650">
    <property type="entry name" value="Peptidase_M20_dimer"/>
</dbReference>
<dbReference type="GO" id="GO:0046872">
    <property type="term" value="F:metal ion binding"/>
    <property type="evidence" value="ECO:0007669"/>
    <property type="project" value="UniProtKB-KW"/>
</dbReference>
<dbReference type="Gene3D" id="3.40.630.10">
    <property type="entry name" value="Zn peptidases"/>
    <property type="match status" value="1"/>
</dbReference>
<dbReference type="Gene3D" id="3.30.70.360">
    <property type="match status" value="1"/>
</dbReference>
<keyword evidence="2" id="KW-0479">Metal-binding</keyword>
<keyword evidence="1 4" id="KW-0378">Hydrolase</keyword>
<dbReference type="InterPro" id="IPR017439">
    <property type="entry name" value="Amidohydrolase"/>
</dbReference>
<dbReference type="OrthoDB" id="9776731at2"/>
<evidence type="ECO:0000256" key="1">
    <source>
        <dbReference type="ARBA" id="ARBA00022801"/>
    </source>
</evidence>
<dbReference type="SUPFAM" id="SSF55031">
    <property type="entry name" value="Bacterial exopeptidase dimerisation domain"/>
    <property type="match status" value="1"/>
</dbReference>
<feature type="binding site" evidence="2">
    <location>
        <position position="101"/>
    </location>
    <ligand>
        <name>Mn(2+)</name>
        <dbReference type="ChEBI" id="CHEBI:29035"/>
        <label>2</label>
    </ligand>
</feature>
<feature type="binding site" evidence="2">
    <location>
        <position position="135"/>
    </location>
    <ligand>
        <name>Mn(2+)</name>
        <dbReference type="ChEBI" id="CHEBI:29035"/>
        <label>2</label>
    </ligand>
</feature>
<feature type="binding site" evidence="2">
    <location>
        <position position="159"/>
    </location>
    <ligand>
        <name>Mn(2+)</name>
        <dbReference type="ChEBI" id="CHEBI:29035"/>
        <label>2</label>
    </ligand>
</feature>
<dbReference type="AlphaFoldDB" id="A0A1I3H4A8"/>
<sequence>MPDNSYEEKIKQEITETFYWLHRHPELSYEEYETTVCLKDVLAAAGIHILDLPLATGLVAEVGQGEPLIALRADIDALPIDEQTDLPYRSQRPGKMHACGHDFHAAALLGAALLLKKQEAQLSGKVLLIFQPAEEAPGGAKRILETGVLDGVRAIFGLHTSPLFPVGEVGLMTGPVMAAVDRFEVDFEGKGAHAAHPERGTDTILMGSSFVTSLQSIVSRNASPLEAAVVTVTQFHGGNTWNVIPGKVQLEGTVRTQTPETRAFIQRRLEEIAQGVAATFGGTAKVRYTAGPPVTSNDAKLYGFARQTAQKAGLTVRQAAASLGGEDFAYYLDDIPGMFSLIGTGLGPVNHNPKFVANPQALYPAAAYMARLAVEALRQEVWQHD</sequence>
<dbReference type="InterPro" id="IPR036264">
    <property type="entry name" value="Bact_exopeptidase_dim_dom"/>
</dbReference>
<dbReference type="Proteomes" id="UP000183639">
    <property type="component" value="Unassembled WGS sequence"/>
</dbReference>
<reference evidence="4 5" key="1">
    <citation type="submission" date="2016-10" db="EMBL/GenBank/DDBJ databases">
        <authorList>
            <person name="de Groot N.N."/>
        </authorList>
    </citation>
    <scope>NUCLEOTIDE SEQUENCE [LARGE SCALE GENOMIC DNA]</scope>
    <source>
        <strain evidence="4 5">Z108</strain>
    </source>
</reference>
<gene>
    <name evidence="4" type="ORF">SAMN04487861_1277</name>
</gene>
<dbReference type="InterPro" id="IPR002933">
    <property type="entry name" value="Peptidase_M20"/>
</dbReference>
<dbReference type="PANTHER" id="PTHR11014:SF63">
    <property type="entry name" value="METALLOPEPTIDASE, PUTATIVE (AFU_ORTHOLOGUE AFUA_6G09600)-RELATED"/>
    <property type="match status" value="1"/>
</dbReference>
<dbReference type="Pfam" id="PF07687">
    <property type="entry name" value="M20_dimer"/>
    <property type="match status" value="1"/>
</dbReference>
<dbReference type="SUPFAM" id="SSF53187">
    <property type="entry name" value="Zn-dependent exopeptidases"/>
    <property type="match status" value="1"/>
</dbReference>
<keyword evidence="2" id="KW-0464">Manganese</keyword>
<proteinExistence type="predicted"/>
<organism evidence="4 5">
    <name type="scientific">Selenomonas ruminantium</name>
    <dbReference type="NCBI Taxonomy" id="971"/>
    <lineage>
        <taxon>Bacteria</taxon>
        <taxon>Bacillati</taxon>
        <taxon>Bacillota</taxon>
        <taxon>Negativicutes</taxon>
        <taxon>Selenomonadales</taxon>
        <taxon>Selenomonadaceae</taxon>
        <taxon>Selenomonas</taxon>
    </lineage>
</organism>
<evidence type="ECO:0000313" key="4">
    <source>
        <dbReference type="EMBL" id="SFI30387.1"/>
    </source>
</evidence>